<keyword evidence="3" id="KW-1185">Reference proteome</keyword>
<evidence type="ECO:0000256" key="1">
    <source>
        <dbReference type="SAM" id="MobiDB-lite"/>
    </source>
</evidence>
<organism evidence="2 3">
    <name type="scientific">Chlamydomonas eustigma</name>
    <dbReference type="NCBI Taxonomy" id="1157962"/>
    <lineage>
        <taxon>Eukaryota</taxon>
        <taxon>Viridiplantae</taxon>
        <taxon>Chlorophyta</taxon>
        <taxon>core chlorophytes</taxon>
        <taxon>Chlorophyceae</taxon>
        <taxon>CS clade</taxon>
        <taxon>Chlamydomonadales</taxon>
        <taxon>Chlamydomonadaceae</taxon>
        <taxon>Chlamydomonas</taxon>
    </lineage>
</organism>
<protein>
    <submittedName>
        <fullName evidence="2">Uncharacterized protein</fullName>
    </submittedName>
</protein>
<evidence type="ECO:0000313" key="2">
    <source>
        <dbReference type="EMBL" id="GAX73641.1"/>
    </source>
</evidence>
<accession>A0A250WS63</accession>
<evidence type="ECO:0000313" key="3">
    <source>
        <dbReference type="Proteomes" id="UP000232323"/>
    </source>
</evidence>
<feature type="region of interest" description="Disordered" evidence="1">
    <location>
        <begin position="1"/>
        <end position="40"/>
    </location>
</feature>
<dbReference type="AlphaFoldDB" id="A0A250WS63"/>
<gene>
    <name evidence="2" type="ORF">CEUSTIGMA_g1092.t1</name>
</gene>
<dbReference type="EMBL" id="BEGY01000004">
    <property type="protein sequence ID" value="GAX73641.1"/>
    <property type="molecule type" value="Genomic_DNA"/>
</dbReference>
<reference evidence="2 3" key="1">
    <citation type="submission" date="2017-08" db="EMBL/GenBank/DDBJ databases">
        <title>Acidophilic green algal genome provides insights into adaptation to an acidic environment.</title>
        <authorList>
            <person name="Hirooka S."/>
            <person name="Hirose Y."/>
            <person name="Kanesaki Y."/>
            <person name="Higuchi S."/>
            <person name="Fujiwara T."/>
            <person name="Onuma R."/>
            <person name="Era A."/>
            <person name="Ohbayashi R."/>
            <person name="Uzuka A."/>
            <person name="Nozaki H."/>
            <person name="Yoshikawa H."/>
            <person name="Miyagishima S.Y."/>
        </authorList>
    </citation>
    <scope>NUCLEOTIDE SEQUENCE [LARGE SCALE GENOMIC DNA]</scope>
    <source>
        <strain evidence="2 3">NIES-2499</strain>
    </source>
</reference>
<feature type="compositionally biased region" description="Low complexity" evidence="1">
    <location>
        <begin position="20"/>
        <end position="34"/>
    </location>
</feature>
<sequence>MHDASLGHALSKQQQHHKNSSCPAAPLPPRSSSSNGMNAPLLRSSSALIKQFEGMMVSPADPLISPSRFSSHPKAQRRIMSSDLNFRHPQPDFDSAVRSQGTVALQGETMPQQFPPAGGAPPFRLRSTLVEGSAAAMLSTASSDHYSDVPKQDKQGGDVLMMIQHAAAVDDDGRHEHGTNEEPAHQFLPPACHRNSNIVTARQHSASESSFLMATSPACSWNP</sequence>
<dbReference type="Proteomes" id="UP000232323">
    <property type="component" value="Unassembled WGS sequence"/>
</dbReference>
<proteinExistence type="predicted"/>
<name>A0A250WS63_9CHLO</name>
<comment type="caution">
    <text evidence="2">The sequence shown here is derived from an EMBL/GenBank/DDBJ whole genome shotgun (WGS) entry which is preliminary data.</text>
</comment>